<protein>
    <submittedName>
        <fullName evidence="1">Uncharacterized protein</fullName>
    </submittedName>
</protein>
<keyword evidence="2" id="KW-1185">Reference proteome</keyword>
<name>A0A5J6TW49_9CAUD</name>
<proteinExistence type="predicted"/>
<gene>
    <name evidence="1" type="primary">74</name>
    <name evidence="1" type="ORF">PBI_CURIOSIUM_74</name>
</gene>
<reference evidence="1 2" key="1">
    <citation type="submission" date="2019-07" db="EMBL/GenBank/DDBJ databases">
        <authorList>
            <person name="Divens A.M."/>
            <person name="Garlena R.A."/>
            <person name="Russell D.A."/>
            <person name="Pope W.H."/>
            <person name="Jacobs-Sera D."/>
            <person name="Hatfull G.F."/>
        </authorList>
    </citation>
    <scope>NUCLEOTIDE SEQUENCE [LARGE SCALE GENOMIC DNA]</scope>
</reference>
<evidence type="ECO:0000313" key="2">
    <source>
        <dbReference type="Proteomes" id="UP000326870"/>
    </source>
</evidence>
<dbReference type="Proteomes" id="UP000326870">
    <property type="component" value="Segment"/>
</dbReference>
<accession>A0A5J6TW49</accession>
<dbReference type="RefSeq" id="YP_009953062.1">
    <property type="nucleotide sequence ID" value="NC_051618.1"/>
</dbReference>
<dbReference type="GeneID" id="60324526"/>
<dbReference type="KEGG" id="vg:60324526"/>
<dbReference type="EMBL" id="MN234226">
    <property type="protein sequence ID" value="QFG14149.1"/>
    <property type="molecule type" value="Genomic_DNA"/>
</dbReference>
<evidence type="ECO:0000313" key="1">
    <source>
        <dbReference type="EMBL" id="QFG14149.1"/>
    </source>
</evidence>
<organism evidence="1 2">
    <name type="scientific">Mycobacterium phage Curiosium</name>
    <dbReference type="NCBI Taxonomy" id="2599859"/>
    <lineage>
        <taxon>Viruses</taxon>
        <taxon>Duplodnaviria</taxon>
        <taxon>Heunggongvirae</taxon>
        <taxon>Uroviricota</taxon>
        <taxon>Caudoviricetes</taxon>
        <taxon>Weiservirinae</taxon>
        <taxon>Anayavirus</taxon>
        <taxon>Anayavirus curiosium</taxon>
    </lineage>
</organism>
<sequence length="96" mass="9990">MRRPPLAARAANGTDVCLKACRGAQMAQIGTVRKNETVPVFSQVNTPNGALGTDGTDFYGLSSRVEIRGVFPGGLASRGGCGAHMQKSVPSVPDLF</sequence>